<reference evidence="2" key="2">
    <citation type="journal article" date="2015" name="Data Brief">
        <title>Shoot transcriptome of the giant reed, Arundo donax.</title>
        <authorList>
            <person name="Barrero R.A."/>
            <person name="Guerrero F.D."/>
            <person name="Moolhuijzen P."/>
            <person name="Goolsby J.A."/>
            <person name="Tidwell J."/>
            <person name="Bellgard S.E."/>
            <person name="Bellgard M.I."/>
        </authorList>
    </citation>
    <scope>NUCLEOTIDE SEQUENCE</scope>
    <source>
        <tissue evidence="2">Shoot tissue taken approximately 20 cm above the soil surface</tissue>
    </source>
</reference>
<sequence length="30" mass="3067">MKGISRLELDASSCSSSASSSLENLPLAVN</sequence>
<feature type="region of interest" description="Disordered" evidence="1">
    <location>
        <begin position="1"/>
        <end position="30"/>
    </location>
</feature>
<evidence type="ECO:0000313" key="2">
    <source>
        <dbReference type="EMBL" id="JAD54155.1"/>
    </source>
</evidence>
<dbReference type="EMBL" id="GBRH01243740">
    <property type="protein sequence ID" value="JAD54155.1"/>
    <property type="molecule type" value="Transcribed_RNA"/>
</dbReference>
<feature type="compositionally biased region" description="Low complexity" evidence="1">
    <location>
        <begin position="11"/>
        <end position="21"/>
    </location>
</feature>
<protein>
    <submittedName>
        <fullName evidence="2">Uncharacterized protein</fullName>
    </submittedName>
</protein>
<reference evidence="2" key="1">
    <citation type="submission" date="2014-09" db="EMBL/GenBank/DDBJ databases">
        <authorList>
            <person name="Magalhaes I.L.F."/>
            <person name="Oliveira U."/>
            <person name="Santos F.R."/>
            <person name="Vidigal T.H.D.A."/>
            <person name="Brescovit A.D."/>
            <person name="Santos A.J."/>
        </authorList>
    </citation>
    <scope>NUCLEOTIDE SEQUENCE</scope>
    <source>
        <tissue evidence="2">Shoot tissue taken approximately 20 cm above the soil surface</tissue>
    </source>
</reference>
<dbReference type="AlphaFoldDB" id="A0A0A9AZ34"/>
<proteinExistence type="predicted"/>
<accession>A0A0A9AZ34</accession>
<name>A0A0A9AZ34_ARUDO</name>
<evidence type="ECO:0000256" key="1">
    <source>
        <dbReference type="SAM" id="MobiDB-lite"/>
    </source>
</evidence>
<organism evidence="2">
    <name type="scientific">Arundo donax</name>
    <name type="common">Giant reed</name>
    <name type="synonym">Donax arundinaceus</name>
    <dbReference type="NCBI Taxonomy" id="35708"/>
    <lineage>
        <taxon>Eukaryota</taxon>
        <taxon>Viridiplantae</taxon>
        <taxon>Streptophyta</taxon>
        <taxon>Embryophyta</taxon>
        <taxon>Tracheophyta</taxon>
        <taxon>Spermatophyta</taxon>
        <taxon>Magnoliopsida</taxon>
        <taxon>Liliopsida</taxon>
        <taxon>Poales</taxon>
        <taxon>Poaceae</taxon>
        <taxon>PACMAD clade</taxon>
        <taxon>Arundinoideae</taxon>
        <taxon>Arundineae</taxon>
        <taxon>Arundo</taxon>
    </lineage>
</organism>